<dbReference type="AlphaFoldDB" id="A0A3L6FKX0"/>
<reference evidence="2 3" key="1">
    <citation type="journal article" date="2018" name="Nat. Genet.">
        <title>Extensive intraspecific gene order and gene structural variations between Mo17 and other maize genomes.</title>
        <authorList>
            <person name="Sun S."/>
            <person name="Zhou Y."/>
            <person name="Chen J."/>
            <person name="Shi J."/>
            <person name="Zhao H."/>
            <person name="Zhao H."/>
            <person name="Song W."/>
            <person name="Zhang M."/>
            <person name="Cui Y."/>
            <person name="Dong X."/>
            <person name="Liu H."/>
            <person name="Ma X."/>
            <person name="Jiao Y."/>
            <person name="Wang B."/>
            <person name="Wei X."/>
            <person name="Stein J.C."/>
            <person name="Glaubitz J.C."/>
            <person name="Lu F."/>
            <person name="Yu G."/>
            <person name="Liang C."/>
            <person name="Fengler K."/>
            <person name="Li B."/>
            <person name="Rafalski A."/>
            <person name="Schnable P.S."/>
            <person name="Ware D.H."/>
            <person name="Buckler E.S."/>
            <person name="Lai J."/>
        </authorList>
    </citation>
    <scope>NUCLEOTIDE SEQUENCE [LARGE SCALE GENOMIC DNA]</scope>
    <source>
        <strain evidence="3">cv. Missouri 17</strain>
        <tissue evidence="2">Seedling</tissue>
    </source>
</reference>
<comment type="caution">
    <text evidence="2">The sequence shown here is derived from an EMBL/GenBank/DDBJ whole genome shotgun (WGS) entry which is preliminary data.</text>
</comment>
<gene>
    <name evidence="2" type="ORF">Zm00014a_021001</name>
</gene>
<sequence>MFQVQTHVGPATVIGGWQRLLECEQGHESGRARLEWRLDWRAAVPCSLFHEQDSALLSFHDEARAGPTQTGRPAGQSSSRACCGGPGPNAGRAGDRSSSRADGGGVGPNVARAGGARAASTAVVRGRTPGGRVTGAQAGQTTAVLGRTSRGRAELKQGRQRRYGAERRVSGQPKLEQGRRWSLAVEPEERDWGMREDWGLCFGGSQV</sequence>
<evidence type="ECO:0000256" key="1">
    <source>
        <dbReference type="SAM" id="MobiDB-lite"/>
    </source>
</evidence>
<evidence type="ECO:0000313" key="2">
    <source>
        <dbReference type="EMBL" id="PWZ33603.1"/>
    </source>
</evidence>
<feature type="compositionally biased region" description="Low complexity" evidence="1">
    <location>
        <begin position="108"/>
        <end position="127"/>
    </location>
</feature>
<organism evidence="2 3">
    <name type="scientific">Zea mays</name>
    <name type="common">Maize</name>
    <dbReference type="NCBI Taxonomy" id="4577"/>
    <lineage>
        <taxon>Eukaryota</taxon>
        <taxon>Viridiplantae</taxon>
        <taxon>Streptophyta</taxon>
        <taxon>Embryophyta</taxon>
        <taxon>Tracheophyta</taxon>
        <taxon>Spermatophyta</taxon>
        <taxon>Magnoliopsida</taxon>
        <taxon>Liliopsida</taxon>
        <taxon>Poales</taxon>
        <taxon>Poaceae</taxon>
        <taxon>PACMAD clade</taxon>
        <taxon>Panicoideae</taxon>
        <taxon>Andropogonodae</taxon>
        <taxon>Andropogoneae</taxon>
        <taxon>Tripsacinae</taxon>
        <taxon>Zea</taxon>
    </lineage>
</organism>
<name>A0A3L6FKX0_MAIZE</name>
<feature type="compositionally biased region" description="Polar residues" evidence="1">
    <location>
        <begin position="67"/>
        <end position="80"/>
    </location>
</feature>
<evidence type="ECO:0000313" key="3">
    <source>
        <dbReference type="Proteomes" id="UP000251960"/>
    </source>
</evidence>
<proteinExistence type="predicted"/>
<dbReference type="Proteomes" id="UP000251960">
    <property type="component" value="Chromosome 3"/>
</dbReference>
<accession>A0A3L6FKX0</accession>
<protein>
    <submittedName>
        <fullName evidence="2">Uncharacterized protein</fullName>
    </submittedName>
</protein>
<dbReference type="EMBL" id="NCVQ01000004">
    <property type="protein sequence ID" value="PWZ33603.1"/>
    <property type="molecule type" value="Genomic_DNA"/>
</dbReference>
<feature type="region of interest" description="Disordered" evidence="1">
    <location>
        <begin position="64"/>
        <end position="135"/>
    </location>
</feature>